<dbReference type="eggNOG" id="COG0657">
    <property type="taxonomic scope" value="Bacteria"/>
</dbReference>
<name>Q0RHY9_FRAAA</name>
<evidence type="ECO:0000256" key="1">
    <source>
        <dbReference type="ARBA" id="ARBA00022801"/>
    </source>
</evidence>
<feature type="signal peptide" evidence="3">
    <location>
        <begin position="1"/>
        <end position="24"/>
    </location>
</feature>
<dbReference type="HOGENOM" id="CLU_012494_4_0_11"/>
<sequence>MAAATGGLLALGLAVAACSRHDSAQPVTPTPTGGPGRVGGPAGTRDQVDGMWVLRDVPYARVSPAQRLDLYLPEAPTAAGAPTAAATPSAAGAPRAEAGLPVVITIHGGAFALGDKHDDLPVVRSLVRAGYAVASLNYRLSGEARFPAAVQDVKAAVRWVRAHAADHGLDPDRIAASGASAGAYLAVMLGTTPGVTMYDDPALGNPGVSSAVQAVVDFYGPVNFGSMDDQLRANERCAASDAGHDRPDSPESRFLGRTVAAAPQLVRVASPLNYLGRAPLPPFLIEHGDADCTVPHRQSLELAGALRAAGAPAVEVTIVPGAGHGGAFPTAERMPTVLAFLSRTLGH</sequence>
<keyword evidence="1" id="KW-0378">Hydrolase</keyword>
<evidence type="ECO:0000256" key="3">
    <source>
        <dbReference type="SAM" id="SignalP"/>
    </source>
</evidence>
<evidence type="ECO:0000313" key="5">
    <source>
        <dbReference type="EMBL" id="CAJ62884.1"/>
    </source>
</evidence>
<dbReference type="PANTHER" id="PTHR48081">
    <property type="entry name" value="AB HYDROLASE SUPERFAMILY PROTEIN C4A8.06C"/>
    <property type="match status" value="1"/>
</dbReference>
<accession>Q0RHY9</accession>
<dbReference type="InterPro" id="IPR050300">
    <property type="entry name" value="GDXG_lipolytic_enzyme"/>
</dbReference>
<feature type="region of interest" description="Disordered" evidence="2">
    <location>
        <begin position="23"/>
        <end position="45"/>
    </location>
</feature>
<dbReference type="PANTHER" id="PTHR48081:SF13">
    <property type="entry name" value="ALPHA_BETA HYDROLASE"/>
    <property type="match status" value="1"/>
</dbReference>
<dbReference type="Pfam" id="PF20434">
    <property type="entry name" value="BD-FAE"/>
    <property type="match status" value="1"/>
</dbReference>
<reference evidence="5 6" key="1">
    <citation type="journal article" date="2007" name="Genome Res.">
        <title>Genome characteristics of facultatively symbiotic Frankia sp. strains reflect host range and host plant biogeography.</title>
        <authorList>
            <person name="Normand P."/>
            <person name="Lapierre P."/>
            <person name="Tisa L.S."/>
            <person name="Gogarten J.P."/>
            <person name="Alloisio N."/>
            <person name="Bagnarol E."/>
            <person name="Bassi C.A."/>
            <person name="Berry A.M."/>
            <person name="Bickhart D.M."/>
            <person name="Choisne N."/>
            <person name="Couloux A."/>
            <person name="Cournoyer B."/>
            <person name="Cruveiller S."/>
            <person name="Daubin V."/>
            <person name="Demange N."/>
            <person name="Francino M.P."/>
            <person name="Goltsman E."/>
            <person name="Huang Y."/>
            <person name="Kopp O.R."/>
            <person name="Labarre L."/>
            <person name="Lapidus A."/>
            <person name="Lavire C."/>
            <person name="Marechal J."/>
            <person name="Martinez M."/>
            <person name="Mastronunzio J.E."/>
            <person name="Mullin B.C."/>
            <person name="Niemann J."/>
            <person name="Pujic P."/>
            <person name="Rawnsley T."/>
            <person name="Rouy Z."/>
            <person name="Schenowitz C."/>
            <person name="Sellstedt A."/>
            <person name="Tavares F."/>
            <person name="Tomkins J.P."/>
            <person name="Vallenet D."/>
            <person name="Valverde C."/>
            <person name="Wall L.G."/>
            <person name="Wang Y."/>
            <person name="Medigue C."/>
            <person name="Benson D.R."/>
        </authorList>
    </citation>
    <scope>NUCLEOTIDE SEQUENCE [LARGE SCALE GENOMIC DNA]</scope>
    <source>
        <strain evidence="6">DSM 45986 / CECT 9034 / ACN14a</strain>
    </source>
</reference>
<dbReference type="EMBL" id="CT573213">
    <property type="protein sequence ID" value="CAJ62884.1"/>
    <property type="molecule type" value="Genomic_DNA"/>
</dbReference>
<feature type="compositionally biased region" description="Gly residues" evidence="2">
    <location>
        <begin position="33"/>
        <end position="42"/>
    </location>
</feature>
<protein>
    <recommendedName>
        <fullName evidence="4">BD-FAE-like domain-containing protein</fullName>
    </recommendedName>
</protein>
<dbReference type="Gene3D" id="3.40.50.1820">
    <property type="entry name" value="alpha/beta hydrolase"/>
    <property type="match status" value="1"/>
</dbReference>
<dbReference type="InterPro" id="IPR049492">
    <property type="entry name" value="BD-FAE-like_dom"/>
</dbReference>
<gene>
    <name evidence="5" type="ordered locus">FRAAL4242</name>
</gene>
<dbReference type="KEGG" id="fal:FRAAL4242"/>
<evidence type="ECO:0000259" key="4">
    <source>
        <dbReference type="Pfam" id="PF20434"/>
    </source>
</evidence>
<dbReference type="STRING" id="326424.FRAAL4242"/>
<feature type="domain" description="BD-FAE-like" evidence="4">
    <location>
        <begin position="96"/>
        <end position="306"/>
    </location>
</feature>
<dbReference type="AlphaFoldDB" id="Q0RHY9"/>
<organism evidence="5 6">
    <name type="scientific">Frankia alni (strain DSM 45986 / CECT 9034 / ACN14a)</name>
    <dbReference type="NCBI Taxonomy" id="326424"/>
    <lineage>
        <taxon>Bacteria</taxon>
        <taxon>Bacillati</taxon>
        <taxon>Actinomycetota</taxon>
        <taxon>Actinomycetes</taxon>
        <taxon>Frankiales</taxon>
        <taxon>Frankiaceae</taxon>
        <taxon>Frankia</taxon>
    </lineage>
</organism>
<keyword evidence="3" id="KW-0732">Signal</keyword>
<proteinExistence type="predicted"/>
<dbReference type="InterPro" id="IPR029058">
    <property type="entry name" value="AB_hydrolase_fold"/>
</dbReference>
<evidence type="ECO:0000256" key="2">
    <source>
        <dbReference type="SAM" id="MobiDB-lite"/>
    </source>
</evidence>
<keyword evidence="6" id="KW-1185">Reference proteome</keyword>
<feature type="chain" id="PRO_5038367046" description="BD-FAE-like domain-containing protein" evidence="3">
    <location>
        <begin position="25"/>
        <end position="347"/>
    </location>
</feature>
<dbReference type="Proteomes" id="UP000000657">
    <property type="component" value="Chromosome"/>
</dbReference>
<dbReference type="SUPFAM" id="SSF53474">
    <property type="entry name" value="alpha/beta-Hydrolases"/>
    <property type="match status" value="1"/>
</dbReference>
<evidence type="ECO:0000313" key="6">
    <source>
        <dbReference type="Proteomes" id="UP000000657"/>
    </source>
</evidence>
<dbReference type="GO" id="GO:0016787">
    <property type="term" value="F:hydrolase activity"/>
    <property type="evidence" value="ECO:0007669"/>
    <property type="project" value="UniProtKB-KW"/>
</dbReference>